<organism evidence="8">
    <name type="scientific">Candidatus Thiocaldithrix dubininis</name>
    <dbReference type="NCBI Taxonomy" id="3080823"/>
    <lineage>
        <taxon>Bacteria</taxon>
        <taxon>Pseudomonadati</taxon>
        <taxon>Pseudomonadota</taxon>
        <taxon>Gammaproteobacteria</taxon>
        <taxon>Thiotrichales</taxon>
        <taxon>Thiotrichaceae</taxon>
        <taxon>Candidatus Thiocaldithrix</taxon>
    </lineage>
</organism>
<dbReference type="GO" id="GO:0045454">
    <property type="term" value="P:cell redox homeostasis"/>
    <property type="evidence" value="ECO:0007669"/>
    <property type="project" value="InterPro"/>
</dbReference>
<dbReference type="InterPro" id="IPR004045">
    <property type="entry name" value="Glutathione_S-Trfase_N"/>
</dbReference>
<evidence type="ECO:0000256" key="2">
    <source>
        <dbReference type="ARBA" id="ARBA00022448"/>
    </source>
</evidence>
<comment type="similarity">
    <text evidence="1 6">Belongs to the glutaredoxin family.</text>
</comment>
<keyword evidence="3 6" id="KW-0249">Electron transport</keyword>
<proteinExistence type="inferred from homology"/>
<dbReference type="NCBIfam" id="TIGR02181">
    <property type="entry name" value="GRX_bact"/>
    <property type="match status" value="1"/>
</dbReference>
<dbReference type="PRINTS" id="PR00160">
    <property type="entry name" value="GLUTAREDOXIN"/>
</dbReference>
<feature type="domain" description="GST N-terminal" evidence="7">
    <location>
        <begin position="14"/>
        <end position="99"/>
    </location>
</feature>
<keyword evidence="6" id="KW-0963">Cytoplasm</keyword>
<dbReference type="Proteomes" id="UP001300672">
    <property type="component" value="Chromosome"/>
</dbReference>
<name>A0AA95KFW8_9GAMM</name>
<dbReference type="AlphaFoldDB" id="A0AA95KFW8"/>
<evidence type="ECO:0000259" key="7">
    <source>
        <dbReference type="PROSITE" id="PS50404"/>
    </source>
</evidence>
<dbReference type="CDD" id="cd03418">
    <property type="entry name" value="GRX_GRXb_1_3_like"/>
    <property type="match status" value="1"/>
</dbReference>
<sequence>MGISESTDQQTLTPPIKVYSTRYCPYCQRARALLKAKGVSYTEIDVGSNPALWQEMQAISGRDTVPQIFIGEQHIGGFDDMNALDRAGKLDPLLFPPHS</sequence>
<dbReference type="PROSITE" id="PS50404">
    <property type="entry name" value="GST_NTER"/>
    <property type="match status" value="1"/>
</dbReference>
<dbReference type="SUPFAM" id="SSF52833">
    <property type="entry name" value="Thioredoxin-like"/>
    <property type="match status" value="1"/>
</dbReference>
<evidence type="ECO:0000256" key="5">
    <source>
        <dbReference type="ARBA" id="ARBA00023284"/>
    </source>
</evidence>
<evidence type="ECO:0000313" key="8">
    <source>
        <dbReference type="EMBL" id="WGZ91291.1"/>
    </source>
</evidence>
<dbReference type="PANTHER" id="PTHR45694">
    <property type="entry name" value="GLUTAREDOXIN 2"/>
    <property type="match status" value="1"/>
</dbReference>
<evidence type="ECO:0000256" key="3">
    <source>
        <dbReference type="ARBA" id="ARBA00022982"/>
    </source>
</evidence>
<gene>
    <name evidence="8" type="primary">grxC</name>
    <name evidence="8" type="ORF">QJT80_02185</name>
</gene>
<reference evidence="8" key="2">
    <citation type="submission" date="2023-04" db="EMBL/GenBank/DDBJ databases">
        <authorList>
            <person name="Beletskiy A.V."/>
            <person name="Mardanov A.V."/>
            <person name="Ravin N.V."/>
        </authorList>
    </citation>
    <scope>NUCLEOTIDE SEQUENCE</scope>
    <source>
        <strain evidence="8">GKL-01</strain>
    </source>
</reference>
<dbReference type="InterPro" id="IPR014025">
    <property type="entry name" value="Glutaredoxin_subgr"/>
</dbReference>
<dbReference type="PROSITE" id="PS51354">
    <property type="entry name" value="GLUTAREDOXIN_2"/>
    <property type="match status" value="1"/>
</dbReference>
<dbReference type="GO" id="GO:0005737">
    <property type="term" value="C:cytoplasm"/>
    <property type="evidence" value="ECO:0007669"/>
    <property type="project" value="TreeGrafter"/>
</dbReference>
<dbReference type="Pfam" id="PF00462">
    <property type="entry name" value="Glutaredoxin"/>
    <property type="match status" value="1"/>
</dbReference>
<dbReference type="GO" id="GO:0015038">
    <property type="term" value="F:glutathione disulfide oxidoreductase activity"/>
    <property type="evidence" value="ECO:0007669"/>
    <property type="project" value="UniProtKB-UniRule"/>
</dbReference>
<comment type="function">
    <text evidence="6">Has a glutathione-disulfide oxidoreductase activity in the presence of NADPH and glutathione reductase. Reduces low molecular weight disulfides and proteins.</text>
</comment>
<protein>
    <recommendedName>
        <fullName evidence="6">Glutaredoxin</fullName>
    </recommendedName>
</protein>
<dbReference type="Gene3D" id="3.40.30.10">
    <property type="entry name" value="Glutaredoxin"/>
    <property type="match status" value="1"/>
</dbReference>
<keyword evidence="5 6" id="KW-0676">Redox-active center</keyword>
<dbReference type="PANTHER" id="PTHR45694:SF18">
    <property type="entry name" value="GLUTAREDOXIN-1-RELATED"/>
    <property type="match status" value="1"/>
</dbReference>
<accession>A0AA95KFW8</accession>
<dbReference type="PROSITE" id="PS00195">
    <property type="entry name" value="GLUTAREDOXIN_1"/>
    <property type="match status" value="1"/>
</dbReference>
<dbReference type="EMBL" id="CP124755">
    <property type="protein sequence ID" value="WGZ91291.1"/>
    <property type="molecule type" value="Genomic_DNA"/>
</dbReference>
<dbReference type="InterPro" id="IPR036249">
    <property type="entry name" value="Thioredoxin-like_sf"/>
</dbReference>
<evidence type="ECO:0000256" key="6">
    <source>
        <dbReference type="RuleBase" id="RU364065"/>
    </source>
</evidence>
<dbReference type="InterPro" id="IPR002109">
    <property type="entry name" value="Glutaredoxin"/>
</dbReference>
<keyword evidence="4" id="KW-1015">Disulfide bond</keyword>
<evidence type="ECO:0000256" key="1">
    <source>
        <dbReference type="ARBA" id="ARBA00007787"/>
    </source>
</evidence>
<dbReference type="KEGG" id="tdu:QJT80_02185"/>
<dbReference type="InterPro" id="IPR011900">
    <property type="entry name" value="GRX_bact"/>
</dbReference>
<dbReference type="InterPro" id="IPR011767">
    <property type="entry name" value="GLR_AS"/>
</dbReference>
<dbReference type="GO" id="GO:0034599">
    <property type="term" value="P:cellular response to oxidative stress"/>
    <property type="evidence" value="ECO:0007669"/>
    <property type="project" value="TreeGrafter"/>
</dbReference>
<reference evidence="8" key="1">
    <citation type="journal article" date="2023" name="Int. J. Mol. Sci.">
        <title>Metagenomics Revealed a New Genus 'Candidatus Thiocaldithrix dubininis' gen. nov., sp. nov. and a New Species 'Candidatus Thiothrix putei' sp. nov. in the Family Thiotrichaceae, Some Members of Which Have Traits of Both Na+- and H+-Motive Energetics.</title>
        <authorList>
            <person name="Ravin N.V."/>
            <person name="Muntyan M.S."/>
            <person name="Smolyakov D.D."/>
            <person name="Rudenko T.S."/>
            <person name="Beletsky A.V."/>
            <person name="Mardanov A.V."/>
            <person name="Grabovich M.Y."/>
        </authorList>
    </citation>
    <scope>NUCLEOTIDE SEQUENCE</scope>
    <source>
        <strain evidence="8">GKL-01</strain>
    </source>
</reference>
<keyword evidence="2 6" id="KW-0813">Transport</keyword>
<evidence type="ECO:0000256" key="4">
    <source>
        <dbReference type="ARBA" id="ARBA00023157"/>
    </source>
</evidence>